<gene>
    <name evidence="1" type="ORF">PL9214670148</name>
</gene>
<evidence type="ECO:0000313" key="1">
    <source>
        <dbReference type="EMBL" id="CUR35522.1"/>
    </source>
</evidence>
<evidence type="ECO:0000313" key="2">
    <source>
        <dbReference type="Proteomes" id="UP000184315"/>
    </source>
</evidence>
<dbReference type="EMBL" id="CZDF01000174">
    <property type="protein sequence ID" value="CUR35522.1"/>
    <property type="molecule type" value="Genomic_DNA"/>
</dbReference>
<protein>
    <submittedName>
        <fullName evidence="1">Uncharacterized protein</fullName>
    </submittedName>
</protein>
<dbReference type="STRING" id="671072.PL9214670148"/>
<name>A0A1J1LU31_9CYAN</name>
<dbReference type="Pfam" id="PF06868">
    <property type="entry name" value="DUF1257"/>
    <property type="match status" value="1"/>
</dbReference>
<keyword evidence="2" id="KW-1185">Reference proteome</keyword>
<organism evidence="1 2">
    <name type="scientific">Planktothrix tepida PCC 9214</name>
    <dbReference type="NCBI Taxonomy" id="671072"/>
    <lineage>
        <taxon>Bacteria</taxon>
        <taxon>Bacillati</taxon>
        <taxon>Cyanobacteriota</taxon>
        <taxon>Cyanophyceae</taxon>
        <taxon>Oscillatoriophycideae</taxon>
        <taxon>Oscillatoriales</taxon>
        <taxon>Microcoleaceae</taxon>
        <taxon>Planktothrix</taxon>
    </lineage>
</organism>
<proteinExistence type="predicted"/>
<sequence length="151" mass="17514">MSHFSTVKTTLSHRQSLLKALEVILEKVGINSEIESHNVPVLLNNDYDKTDQQQAEVVIRRNFLEGLLDLGFRWHPEQNSFEAVIDPWDFERNLLGKHFKTVQNFLEELQIAHNTAFIDIHYPEHLWTRETLITGDGTTTITLTQKVDVYA</sequence>
<dbReference type="OrthoDB" id="515564at2"/>
<dbReference type="InterPro" id="IPR009666">
    <property type="entry name" value="Uncharacterised_Ycf35"/>
</dbReference>
<dbReference type="AlphaFoldDB" id="A0A1J1LU31"/>
<reference evidence="2" key="1">
    <citation type="submission" date="2015-10" db="EMBL/GenBank/DDBJ databases">
        <authorList>
            <person name="Regsiter A."/>
            <person name="william w."/>
        </authorList>
    </citation>
    <scope>NUCLEOTIDE SEQUENCE [LARGE SCALE GENOMIC DNA]</scope>
</reference>
<dbReference type="RefSeq" id="WP_072722483.1">
    <property type="nucleotide sequence ID" value="NZ_LN889815.1"/>
</dbReference>
<accession>A0A1J1LU31</accession>
<dbReference type="Proteomes" id="UP000184315">
    <property type="component" value="Unassembled WGS sequence"/>
</dbReference>